<feature type="region of interest" description="Disordered" evidence="1">
    <location>
        <begin position="51"/>
        <end position="98"/>
    </location>
</feature>
<evidence type="ECO:0000313" key="4">
    <source>
        <dbReference type="Proteomes" id="UP001497516"/>
    </source>
</evidence>
<feature type="transmembrane region" description="Helical" evidence="2">
    <location>
        <begin position="104"/>
        <end position="129"/>
    </location>
</feature>
<feature type="compositionally biased region" description="Basic and acidic residues" evidence="1">
    <location>
        <begin position="51"/>
        <end position="67"/>
    </location>
</feature>
<sequence>MFLNQVGTDLDVYPSSGDIYVCYPVAAIIEDFRYPVRAAQQRRLIDEMLTRMAETRDQEDRDGQKDMGDDDDDDDLVDFGLVDKSSEEEGGGRRRKRKKEIVHAANGSICFLYGVWAGPICFLFVYGLVA</sequence>
<dbReference type="AlphaFoldDB" id="A0AAV2E0L0"/>
<dbReference type="EMBL" id="OZ034816">
    <property type="protein sequence ID" value="CAL1379471.1"/>
    <property type="molecule type" value="Genomic_DNA"/>
</dbReference>
<evidence type="ECO:0000313" key="3">
    <source>
        <dbReference type="EMBL" id="CAL1379471.1"/>
    </source>
</evidence>
<proteinExistence type="predicted"/>
<accession>A0AAV2E0L0</accession>
<keyword evidence="2" id="KW-1133">Transmembrane helix</keyword>
<organism evidence="3 4">
    <name type="scientific">Linum trigynum</name>
    <dbReference type="NCBI Taxonomy" id="586398"/>
    <lineage>
        <taxon>Eukaryota</taxon>
        <taxon>Viridiplantae</taxon>
        <taxon>Streptophyta</taxon>
        <taxon>Embryophyta</taxon>
        <taxon>Tracheophyta</taxon>
        <taxon>Spermatophyta</taxon>
        <taxon>Magnoliopsida</taxon>
        <taxon>eudicotyledons</taxon>
        <taxon>Gunneridae</taxon>
        <taxon>Pentapetalae</taxon>
        <taxon>rosids</taxon>
        <taxon>fabids</taxon>
        <taxon>Malpighiales</taxon>
        <taxon>Linaceae</taxon>
        <taxon>Linum</taxon>
    </lineage>
</organism>
<keyword evidence="2" id="KW-0472">Membrane</keyword>
<keyword evidence="2" id="KW-0812">Transmembrane</keyword>
<gene>
    <name evidence="3" type="ORF">LTRI10_LOCUS20988</name>
</gene>
<protein>
    <submittedName>
        <fullName evidence="3">Uncharacterized protein</fullName>
    </submittedName>
</protein>
<reference evidence="3 4" key="1">
    <citation type="submission" date="2024-04" db="EMBL/GenBank/DDBJ databases">
        <authorList>
            <person name="Fracassetti M."/>
        </authorList>
    </citation>
    <scope>NUCLEOTIDE SEQUENCE [LARGE SCALE GENOMIC DNA]</scope>
</reference>
<evidence type="ECO:0000256" key="1">
    <source>
        <dbReference type="SAM" id="MobiDB-lite"/>
    </source>
</evidence>
<name>A0AAV2E0L0_9ROSI</name>
<feature type="compositionally biased region" description="Acidic residues" evidence="1">
    <location>
        <begin position="68"/>
        <end position="77"/>
    </location>
</feature>
<dbReference type="Proteomes" id="UP001497516">
    <property type="component" value="Chromosome 3"/>
</dbReference>
<evidence type="ECO:0000256" key="2">
    <source>
        <dbReference type="SAM" id="Phobius"/>
    </source>
</evidence>
<keyword evidence="4" id="KW-1185">Reference proteome</keyword>